<accession>A0ABQ9J493</accession>
<feature type="domain" description="SWIM-type" evidence="3">
    <location>
        <begin position="452"/>
        <end position="483"/>
    </location>
</feature>
<dbReference type="InterPro" id="IPR007527">
    <property type="entry name" value="Znf_SWIM"/>
</dbReference>
<evidence type="ECO:0000313" key="4">
    <source>
        <dbReference type="EMBL" id="KAJ8972951.1"/>
    </source>
</evidence>
<gene>
    <name evidence="4" type="ORF">NQ317_000785</name>
</gene>
<evidence type="ECO:0000256" key="1">
    <source>
        <dbReference type="PROSITE-ProRule" id="PRU00325"/>
    </source>
</evidence>
<feature type="compositionally biased region" description="Basic residues" evidence="2">
    <location>
        <begin position="618"/>
        <end position="635"/>
    </location>
</feature>
<keyword evidence="5" id="KW-1185">Reference proteome</keyword>
<keyword evidence="1" id="KW-0863">Zinc-finger</keyword>
<dbReference type="EMBL" id="JAPWTJ010001268">
    <property type="protein sequence ID" value="KAJ8972951.1"/>
    <property type="molecule type" value="Genomic_DNA"/>
</dbReference>
<name>A0ABQ9J493_9CUCU</name>
<sequence>MNCPSTLNITLKAINKKFRGKPENAGDPEMPCIIVYIATHNHNIFSADAYRFRRVSEKTREKLIDLFKLGHSPGTALETLKIELQLSTNSYEKLLADRSICPDYNYCYHIFMQEFKARYGPIDFSEDGKRFLVEKLKEYNITVGEECAKINITDVDYIITLCPPLFKRIHQNISFASEIVFMDSTGTVDHGGSKVFIISTQSECGGLPLGLIITSSECAQNIAVGLEMLKSMLGNTIFYGKVEGPQVFMLDDCEAEHIAIRSVWPNSKCLLCVFHVLQSVYRWLVNAKNGIPKNAAMQFFKQFRSIMYSPTVLECEQLYNSAVEAAKEYKNYTQYLHAYWQKRDMWAISYRAWLLVRGNHTNNISEAAMRLLKEKIFNRVKAFNNIQLVDFLLSKFVDYYKRRLLDAAHNRLIKDKLLQTIALPATNVVNKIKNISDNVFFVPSESTADLHYLVYTDVLICTCFRGNTGTICKHIDWLHMLYHSEETNQDEPEKTKEEFSRYIVDLNTNESTVDTQNETDALKSAVEEGQKLVGEFSEHLTSFLNQSPLEILAALRKMMERTKKMKTVNAFVSSCSTFGSEFHRKNLGARIPVQPTAVARQKTNITGKSSHVGGRPRQGSKIRKKVPHKISKHIT</sequence>
<comment type="caution">
    <text evidence="4">The sequence shown here is derived from an EMBL/GenBank/DDBJ whole genome shotgun (WGS) entry which is preliminary data.</text>
</comment>
<dbReference type="PROSITE" id="PS50966">
    <property type="entry name" value="ZF_SWIM"/>
    <property type="match status" value="1"/>
</dbReference>
<keyword evidence="1" id="KW-0479">Metal-binding</keyword>
<dbReference type="PANTHER" id="PTHR35385:SF2">
    <property type="entry name" value="PROTEIN B, PUTATIVE-RELATED"/>
    <property type="match status" value="1"/>
</dbReference>
<evidence type="ECO:0000313" key="5">
    <source>
        <dbReference type="Proteomes" id="UP001162164"/>
    </source>
</evidence>
<protein>
    <recommendedName>
        <fullName evidence="3">SWIM-type domain-containing protein</fullName>
    </recommendedName>
</protein>
<dbReference type="Proteomes" id="UP001162164">
    <property type="component" value="Unassembled WGS sequence"/>
</dbReference>
<evidence type="ECO:0000256" key="2">
    <source>
        <dbReference type="SAM" id="MobiDB-lite"/>
    </source>
</evidence>
<evidence type="ECO:0000259" key="3">
    <source>
        <dbReference type="PROSITE" id="PS50966"/>
    </source>
</evidence>
<proteinExistence type="predicted"/>
<keyword evidence="1" id="KW-0862">Zinc</keyword>
<reference evidence="4" key="1">
    <citation type="journal article" date="2023" name="Insect Mol. Biol.">
        <title>Genome sequencing provides insights into the evolution of gene families encoding plant cell wall-degrading enzymes in longhorned beetles.</title>
        <authorList>
            <person name="Shin N.R."/>
            <person name="Okamura Y."/>
            <person name="Kirsch R."/>
            <person name="Pauchet Y."/>
        </authorList>
    </citation>
    <scope>NUCLEOTIDE SEQUENCE</scope>
    <source>
        <strain evidence="4">MMC_N1</strain>
    </source>
</reference>
<feature type="region of interest" description="Disordered" evidence="2">
    <location>
        <begin position="606"/>
        <end position="635"/>
    </location>
</feature>
<organism evidence="4 5">
    <name type="scientific">Molorchus minor</name>
    <dbReference type="NCBI Taxonomy" id="1323400"/>
    <lineage>
        <taxon>Eukaryota</taxon>
        <taxon>Metazoa</taxon>
        <taxon>Ecdysozoa</taxon>
        <taxon>Arthropoda</taxon>
        <taxon>Hexapoda</taxon>
        <taxon>Insecta</taxon>
        <taxon>Pterygota</taxon>
        <taxon>Neoptera</taxon>
        <taxon>Endopterygota</taxon>
        <taxon>Coleoptera</taxon>
        <taxon>Polyphaga</taxon>
        <taxon>Cucujiformia</taxon>
        <taxon>Chrysomeloidea</taxon>
        <taxon>Cerambycidae</taxon>
        <taxon>Lamiinae</taxon>
        <taxon>Monochamini</taxon>
        <taxon>Molorchus</taxon>
    </lineage>
</organism>
<dbReference type="PANTHER" id="PTHR35385">
    <property type="entry name" value="PROTEIN B, PUTATIVE-RELATED-RELATED"/>
    <property type="match status" value="1"/>
</dbReference>